<dbReference type="AlphaFoldDB" id="A0A6C0ENM3"/>
<dbReference type="PANTHER" id="PTHR35372:SF2">
    <property type="entry name" value="SF3 HELICASE DOMAIN-CONTAINING PROTEIN"/>
    <property type="match status" value="1"/>
</dbReference>
<keyword evidence="1" id="KW-0547">Nucleotide-binding</keyword>
<dbReference type="Pfam" id="PF08706">
    <property type="entry name" value="D5_N"/>
    <property type="match status" value="1"/>
</dbReference>
<dbReference type="PROSITE" id="PS51206">
    <property type="entry name" value="SF3_HELICASE_1"/>
    <property type="match status" value="1"/>
</dbReference>
<evidence type="ECO:0000256" key="4">
    <source>
        <dbReference type="SAM" id="MobiDB-lite"/>
    </source>
</evidence>
<name>A0A6C0ENM3_9ZZZZ</name>
<dbReference type="GO" id="GO:0016817">
    <property type="term" value="F:hydrolase activity, acting on acid anhydrides"/>
    <property type="evidence" value="ECO:0007669"/>
    <property type="project" value="InterPro"/>
</dbReference>
<evidence type="ECO:0000313" key="6">
    <source>
        <dbReference type="EMBL" id="QHT29940.1"/>
    </source>
</evidence>
<evidence type="ECO:0000256" key="2">
    <source>
        <dbReference type="ARBA" id="ARBA00022801"/>
    </source>
</evidence>
<dbReference type="SMART" id="SM00885">
    <property type="entry name" value="D5_N"/>
    <property type="match status" value="1"/>
</dbReference>
<dbReference type="EMBL" id="MN738888">
    <property type="protein sequence ID" value="QHT29940.1"/>
    <property type="molecule type" value="Genomic_DNA"/>
</dbReference>
<dbReference type="Gene3D" id="3.40.50.300">
    <property type="entry name" value="P-loop containing nucleotide triphosphate hydrolases"/>
    <property type="match status" value="1"/>
</dbReference>
<dbReference type="InterPro" id="IPR051620">
    <property type="entry name" value="ORF904-like_C"/>
</dbReference>
<accession>A0A6C0ENM3</accession>
<dbReference type="InterPro" id="IPR014015">
    <property type="entry name" value="Helicase_SF3_DNA-vir"/>
</dbReference>
<protein>
    <recommendedName>
        <fullName evidence="5">SF3 helicase domain-containing protein</fullName>
    </recommendedName>
</protein>
<keyword evidence="2" id="KW-0378">Hydrolase</keyword>
<dbReference type="NCBIfam" id="TIGR01613">
    <property type="entry name" value="primase_Cterm"/>
    <property type="match status" value="1"/>
</dbReference>
<dbReference type="InterPro" id="IPR006500">
    <property type="entry name" value="Helicase_put_C_phage/plasmid"/>
</dbReference>
<dbReference type="Pfam" id="PF08707">
    <property type="entry name" value="PriCT_2"/>
    <property type="match status" value="1"/>
</dbReference>
<evidence type="ECO:0000259" key="5">
    <source>
        <dbReference type="PROSITE" id="PS51206"/>
    </source>
</evidence>
<evidence type="ECO:0000256" key="3">
    <source>
        <dbReference type="ARBA" id="ARBA00022840"/>
    </source>
</evidence>
<reference evidence="6" key="1">
    <citation type="journal article" date="2020" name="Nature">
        <title>Giant virus diversity and host interactions through global metagenomics.</title>
        <authorList>
            <person name="Schulz F."/>
            <person name="Roux S."/>
            <person name="Paez-Espino D."/>
            <person name="Jungbluth S."/>
            <person name="Walsh D.A."/>
            <person name="Denef V.J."/>
            <person name="McMahon K.D."/>
            <person name="Konstantinidis K.T."/>
            <person name="Eloe-Fadrosh E.A."/>
            <person name="Kyrpides N.C."/>
            <person name="Woyke T."/>
        </authorList>
    </citation>
    <scope>NUCLEOTIDE SEQUENCE</scope>
    <source>
        <strain evidence="6">GVMAG-M-3300009068-25</strain>
    </source>
</reference>
<dbReference type="InterPro" id="IPR027417">
    <property type="entry name" value="P-loop_NTPase"/>
</dbReference>
<dbReference type="InterPro" id="IPR056443">
    <property type="entry name" value="AEP_C962R"/>
</dbReference>
<dbReference type="InterPro" id="IPR014819">
    <property type="entry name" value="PriCT_2"/>
</dbReference>
<dbReference type="InterPro" id="IPR014818">
    <property type="entry name" value="Phage/plasmid_primase_P4_C"/>
</dbReference>
<dbReference type="Pfam" id="PF23162">
    <property type="entry name" value="AEP_C962R"/>
    <property type="match status" value="1"/>
</dbReference>
<dbReference type="PANTHER" id="PTHR35372">
    <property type="entry name" value="ATP BINDING PROTEIN-RELATED"/>
    <property type="match status" value="1"/>
</dbReference>
<feature type="compositionally biased region" description="Low complexity" evidence="4">
    <location>
        <begin position="273"/>
        <end position="289"/>
    </location>
</feature>
<dbReference type="GO" id="GO:0005524">
    <property type="term" value="F:ATP binding"/>
    <property type="evidence" value="ECO:0007669"/>
    <property type="project" value="UniProtKB-KW"/>
</dbReference>
<keyword evidence="3" id="KW-0067">ATP-binding</keyword>
<sequence>MQAGKLQSFLDAHRAETKSGLETHQLFGHGILYTIPEEKMDDFYRLYCNHISNSGPLTITEKMTRIGPLRVDLDFLYEGHVEDHKHTQAMTIAFVKAYMSEAARYVQIKDITDVFVMEKPEPTFYPGKKESKSGIHLIVPDVRVNRNIELAIRNTLLPKMDDYFPGLEMKKDWRETYDKSPLNHTSWWALLGSKKPAGEGATPQPYQLKYSIEWDPNDTAVAIDEEVNREIKPENIRKFSIRAPNNSETPFTELGKAYALKEEEVRISGGPGIMPQRGRPPQRGEPSSRASSPTRVVYLQPLSESMLKYYEGHVFNLSAERFNSHDERTNVGHCLKNIHPDLDNLWLEFCSQRTDGKYDPREAMAKWQGFNFRNDGAKLGVGSLRHWSRTDNLNGYIEIEKRNIDRLLDEATDTQTEHDMAQVVHAKFRDEFKCARFSASAWYWFAGHTWRETDKGVSLQCRLSSDVFRDFFRKETEITNMMNADGFPQCPEGKHDPGSCDFCKAEKKKQAYAHMRKQLRMTRFKENVMKECRELFLDEEFANKVDENKNLIAFSNGVFDTLTFEFRDGKPEDYISFCTNLEYHPDRPHESYPCWQELNKFLHDVLPDTDVREYFLAYLATSLSGNNEAQKFHILTGTGSNGKSMLMNLMSTAMGDYACKAPISLLTQARNKSAAAAPELVRMKGRRFVTMQEPDEQVPLNTGLMKELASSEKITARDLYAGSKQMLDFDLQARFNLACNEKPKINTQDGGTWRRLVVINFLSKFVADPRLAHEKPIDESIVQKSQSKEWAEAFLSYLVFLYTKGKGFRKLVPPEKVMEYTSEYKEDSDVIAKFIREKIHALPEPPAGEPENPGVTWGTITREFVEWKRTNEPASKVVTADLRKQLENIYKKMPRGGWTSFQCGDA</sequence>
<organism evidence="6">
    <name type="scientific">viral metagenome</name>
    <dbReference type="NCBI Taxonomy" id="1070528"/>
    <lineage>
        <taxon>unclassified sequences</taxon>
        <taxon>metagenomes</taxon>
        <taxon>organismal metagenomes</taxon>
    </lineage>
</organism>
<feature type="domain" description="SF3 helicase" evidence="5">
    <location>
        <begin position="610"/>
        <end position="774"/>
    </location>
</feature>
<feature type="region of interest" description="Disordered" evidence="4">
    <location>
        <begin position="268"/>
        <end position="293"/>
    </location>
</feature>
<evidence type="ECO:0000256" key="1">
    <source>
        <dbReference type="ARBA" id="ARBA00022741"/>
    </source>
</evidence>
<proteinExistence type="predicted"/>